<reference evidence="3" key="1">
    <citation type="submission" date="2017-03" db="EMBL/GenBank/DDBJ databases">
        <authorList>
            <person name="Lund M.B."/>
        </authorList>
    </citation>
    <scope>NUCLEOTIDE SEQUENCE [LARGE SCALE GENOMIC DNA]</scope>
</reference>
<dbReference type="AlphaFoldDB" id="A0A2A6FU15"/>
<dbReference type="EMBL" id="NAEP01000022">
    <property type="protein sequence ID" value="PDQ36209.1"/>
    <property type="molecule type" value="Genomic_DNA"/>
</dbReference>
<keyword evidence="1" id="KW-1133">Transmembrane helix</keyword>
<organism evidence="2 3">
    <name type="scientific">Candidatus Lumbricidiphila eiseniae</name>
    <dbReference type="NCBI Taxonomy" id="1969409"/>
    <lineage>
        <taxon>Bacteria</taxon>
        <taxon>Bacillati</taxon>
        <taxon>Actinomycetota</taxon>
        <taxon>Actinomycetes</taxon>
        <taxon>Micrococcales</taxon>
        <taxon>Microbacteriaceae</taxon>
        <taxon>Candidatus Lumbricidiphila</taxon>
    </lineage>
</organism>
<dbReference type="Proteomes" id="UP000219994">
    <property type="component" value="Unassembled WGS sequence"/>
</dbReference>
<keyword evidence="1" id="KW-0812">Transmembrane</keyword>
<feature type="transmembrane region" description="Helical" evidence="1">
    <location>
        <begin position="63"/>
        <end position="84"/>
    </location>
</feature>
<gene>
    <name evidence="2" type="ORF">B5766_01985</name>
</gene>
<comment type="caution">
    <text evidence="2">The sequence shown here is derived from an EMBL/GenBank/DDBJ whole genome shotgun (WGS) entry which is preliminary data.</text>
</comment>
<evidence type="ECO:0000313" key="3">
    <source>
        <dbReference type="Proteomes" id="UP000219994"/>
    </source>
</evidence>
<protein>
    <submittedName>
        <fullName evidence="2">Uncharacterized protein</fullName>
    </submittedName>
</protein>
<evidence type="ECO:0000313" key="2">
    <source>
        <dbReference type="EMBL" id="PDQ36209.1"/>
    </source>
</evidence>
<keyword evidence="1" id="KW-0472">Membrane</keyword>
<name>A0A2A6FU15_9MICO</name>
<dbReference type="PROSITE" id="PS51257">
    <property type="entry name" value="PROKAR_LIPOPROTEIN"/>
    <property type="match status" value="1"/>
</dbReference>
<evidence type="ECO:0000256" key="1">
    <source>
        <dbReference type="SAM" id="Phobius"/>
    </source>
</evidence>
<accession>A0A2A6FU15</accession>
<feature type="transmembrane region" description="Helical" evidence="1">
    <location>
        <begin position="7"/>
        <end position="32"/>
    </location>
</feature>
<proteinExistence type="predicted"/>
<sequence>MSNFAKAVIAGVLVDASILVIALVACIGYAWVSKDEVTIPGVFRAFFTTENDLPALNFEFNEIGMLVVFLAIAVLSIFGSLRGFRKRAPRVSPR</sequence>